<gene>
    <name evidence="1" type="ORF">S03H2_38029</name>
</gene>
<reference evidence="1" key="1">
    <citation type="journal article" date="2014" name="Front. Microbiol.">
        <title>High frequency of phylogenetically diverse reductive dehalogenase-homologous genes in deep subseafloor sedimentary metagenomes.</title>
        <authorList>
            <person name="Kawai M."/>
            <person name="Futagami T."/>
            <person name="Toyoda A."/>
            <person name="Takaki Y."/>
            <person name="Nishi S."/>
            <person name="Hori S."/>
            <person name="Arai W."/>
            <person name="Tsubouchi T."/>
            <person name="Morono Y."/>
            <person name="Uchiyama I."/>
            <person name="Ito T."/>
            <person name="Fujiyama A."/>
            <person name="Inagaki F."/>
            <person name="Takami H."/>
        </authorList>
    </citation>
    <scope>NUCLEOTIDE SEQUENCE</scope>
    <source>
        <strain evidence="1">Expedition CK06-06</strain>
    </source>
</reference>
<sequence length="182" mass="20511">MVLILVLSGLILFGACSAPSPEPETKAAIIDQLYALQPNPVFIQQTTKELEEFGFEVDVYHGSEVTVDLYRKLPTYGYKLIIFRVHSGLLGVDPKVTNRTWLFTAEPYSKTRHVTEQLTDQVTYAKAYDDSSWIFAISAKFITHSIKGQFNNTAIIMMGCDCFHFKDMAYAFTQRGASTYIA</sequence>
<evidence type="ECO:0000313" key="1">
    <source>
        <dbReference type="EMBL" id="GAH53034.1"/>
    </source>
</evidence>
<feature type="non-terminal residue" evidence="1">
    <location>
        <position position="182"/>
    </location>
</feature>
<accession>X1HGU4</accession>
<comment type="caution">
    <text evidence="1">The sequence shown here is derived from an EMBL/GenBank/DDBJ whole genome shotgun (WGS) entry which is preliminary data.</text>
</comment>
<name>X1HGU4_9ZZZZ</name>
<protein>
    <submittedName>
        <fullName evidence="1">Uncharacterized protein</fullName>
    </submittedName>
</protein>
<dbReference type="AlphaFoldDB" id="X1HGU4"/>
<organism evidence="1">
    <name type="scientific">marine sediment metagenome</name>
    <dbReference type="NCBI Taxonomy" id="412755"/>
    <lineage>
        <taxon>unclassified sequences</taxon>
        <taxon>metagenomes</taxon>
        <taxon>ecological metagenomes</taxon>
    </lineage>
</organism>
<proteinExistence type="predicted"/>
<dbReference type="EMBL" id="BARU01023430">
    <property type="protein sequence ID" value="GAH53034.1"/>
    <property type="molecule type" value="Genomic_DNA"/>
</dbReference>